<proteinExistence type="inferred from homology"/>
<dbReference type="PROSITE" id="PS50159">
    <property type="entry name" value="RIBOSOMAL_S13_2"/>
    <property type="match status" value="1"/>
</dbReference>
<dbReference type="GO" id="GO:0003676">
    <property type="term" value="F:nucleic acid binding"/>
    <property type="evidence" value="ECO:0007669"/>
    <property type="project" value="InterPro"/>
</dbReference>
<dbReference type="Gene3D" id="4.10.910.10">
    <property type="entry name" value="30s ribosomal protein s13, domain 2"/>
    <property type="match status" value="1"/>
</dbReference>
<evidence type="ECO:0000313" key="5">
    <source>
        <dbReference type="EMBL" id="CAD9019188.1"/>
    </source>
</evidence>
<evidence type="ECO:0000256" key="2">
    <source>
        <dbReference type="ARBA" id="ARBA00022980"/>
    </source>
</evidence>
<sequence>MSAAAAAAAARRLYHPIKSNVGGSAVSYIERQYYGLGRKTTCNLLRSIGMSPDIKKKDVPAHQMVRINRILSQQVSPAVQKTKEADIVAKIRSGAVQGRRLAAGLPARGQRTVSNGRTCKKAMQYYLSLVRRAKEAEG</sequence>
<dbReference type="GO" id="GO:1990904">
    <property type="term" value="C:ribonucleoprotein complex"/>
    <property type="evidence" value="ECO:0007669"/>
    <property type="project" value="UniProtKB-KW"/>
</dbReference>
<dbReference type="InterPro" id="IPR010979">
    <property type="entry name" value="Ribosomal_uS13-like_H2TH"/>
</dbReference>
<accession>A0A6U8EAG0</accession>
<dbReference type="InterPro" id="IPR027437">
    <property type="entry name" value="Rbsml_uS13_C"/>
</dbReference>
<dbReference type="SUPFAM" id="SSF46946">
    <property type="entry name" value="S13-like H2TH domain"/>
    <property type="match status" value="1"/>
</dbReference>
<dbReference type="EMBL" id="HBGA01081283">
    <property type="protein sequence ID" value="CAD9019188.1"/>
    <property type="molecule type" value="Transcribed_RNA"/>
</dbReference>
<comment type="similarity">
    <text evidence="1">Belongs to the universal ribosomal protein uS13 family.</text>
</comment>
<dbReference type="EMBL" id="HBGA01081282">
    <property type="protein sequence ID" value="CAD9019187.1"/>
    <property type="molecule type" value="Transcribed_RNA"/>
</dbReference>
<keyword evidence="2" id="KW-0689">Ribosomal protein</keyword>
<dbReference type="AlphaFoldDB" id="A0A6U8EAG0"/>
<gene>
    <name evidence="4" type="ORF">EGYM00392_LOCUS30301</name>
    <name evidence="5" type="ORF">EGYM00392_LOCUS30302</name>
</gene>
<evidence type="ECO:0000256" key="3">
    <source>
        <dbReference type="ARBA" id="ARBA00023274"/>
    </source>
</evidence>
<protein>
    <recommendedName>
        <fullName evidence="6">40S ribosomal protein S13</fullName>
    </recommendedName>
</protein>
<organism evidence="5">
    <name type="scientific">Eutreptiella gymnastica</name>
    <dbReference type="NCBI Taxonomy" id="73025"/>
    <lineage>
        <taxon>Eukaryota</taxon>
        <taxon>Discoba</taxon>
        <taxon>Euglenozoa</taxon>
        <taxon>Euglenida</taxon>
        <taxon>Spirocuta</taxon>
        <taxon>Euglenophyceae</taxon>
        <taxon>Eutreptiales</taxon>
        <taxon>Eutreptiaceae</taxon>
        <taxon>Eutreptiella</taxon>
    </lineage>
</organism>
<name>A0A6U8EAG0_9EUGL</name>
<keyword evidence="3" id="KW-0687">Ribonucleoprotein</keyword>
<evidence type="ECO:0000256" key="1">
    <source>
        <dbReference type="ARBA" id="ARBA00008080"/>
    </source>
</evidence>
<reference evidence="5" key="1">
    <citation type="submission" date="2021-01" db="EMBL/GenBank/DDBJ databases">
        <authorList>
            <person name="Corre E."/>
            <person name="Pelletier E."/>
            <person name="Niang G."/>
            <person name="Scheremetjew M."/>
            <person name="Finn R."/>
            <person name="Kale V."/>
            <person name="Holt S."/>
            <person name="Cochrane G."/>
            <person name="Meng A."/>
            <person name="Brown T."/>
            <person name="Cohen L."/>
        </authorList>
    </citation>
    <scope>NUCLEOTIDE SEQUENCE</scope>
    <source>
        <strain evidence="5">NIES-381</strain>
    </source>
</reference>
<dbReference type="GO" id="GO:0005840">
    <property type="term" value="C:ribosome"/>
    <property type="evidence" value="ECO:0007669"/>
    <property type="project" value="UniProtKB-KW"/>
</dbReference>
<evidence type="ECO:0008006" key="6">
    <source>
        <dbReference type="Google" id="ProtNLM"/>
    </source>
</evidence>
<evidence type="ECO:0000313" key="4">
    <source>
        <dbReference type="EMBL" id="CAD9019187.1"/>
    </source>
</evidence>